<reference evidence="3" key="1">
    <citation type="submission" date="2021-02" db="EMBL/GenBank/DDBJ databases">
        <authorList>
            <person name="Nowell W R."/>
        </authorList>
    </citation>
    <scope>NUCLEOTIDE SEQUENCE</scope>
    <source>
        <strain evidence="3">Ploen Becks lab</strain>
    </source>
</reference>
<protein>
    <recommendedName>
        <fullName evidence="2">Methyltransferase FkbM domain-containing protein</fullName>
    </recommendedName>
</protein>
<organism evidence="3 4">
    <name type="scientific">Brachionus calyciflorus</name>
    <dbReference type="NCBI Taxonomy" id="104777"/>
    <lineage>
        <taxon>Eukaryota</taxon>
        <taxon>Metazoa</taxon>
        <taxon>Spiralia</taxon>
        <taxon>Gnathifera</taxon>
        <taxon>Rotifera</taxon>
        <taxon>Eurotatoria</taxon>
        <taxon>Monogononta</taxon>
        <taxon>Pseudotrocha</taxon>
        <taxon>Ploima</taxon>
        <taxon>Brachionidae</taxon>
        <taxon>Brachionus</taxon>
    </lineage>
</organism>
<evidence type="ECO:0000313" key="3">
    <source>
        <dbReference type="EMBL" id="CAF0854508.1"/>
    </source>
</evidence>
<comment type="caution">
    <text evidence="3">The sequence shown here is derived from an EMBL/GenBank/DDBJ whole genome shotgun (WGS) entry which is preliminary data.</text>
</comment>
<dbReference type="AlphaFoldDB" id="A0A813WQE6"/>
<sequence>MIKYKTIFAYCMAIMYLSMHFIVSFTSIDTNIKRDNVKILNFKSKKLLNYDENVLINKLKTQSHIRLEIKPQGLRIDGVSQHKKYNLKNTTQKYYSQIQQDKIVSSLLNISNGLFVEAGAYDGETHSNTLYLERFKNWTGLLIEPSMENYKILLSKNRKAYSINSCLSSGNKSRRSRFIEAGPFGVTTNQTTTTDSYNVLCHPLEKILDYFFKEIKRNDRIIDYMSLDIEGNEKSVLESFNWSKYKFKLLTIEYNQNVNFYNWVKKYLDQFGYVEIVVDDVWYQDVYLAHSSFFNNFNLTKVSDYILV</sequence>
<dbReference type="EMBL" id="CAJNOC010001319">
    <property type="protein sequence ID" value="CAF0854508.1"/>
    <property type="molecule type" value="Genomic_DNA"/>
</dbReference>
<evidence type="ECO:0000256" key="1">
    <source>
        <dbReference type="SAM" id="Phobius"/>
    </source>
</evidence>
<keyword evidence="1" id="KW-0812">Transmembrane</keyword>
<keyword evidence="1" id="KW-1133">Transmembrane helix</keyword>
<dbReference type="InterPro" id="IPR029063">
    <property type="entry name" value="SAM-dependent_MTases_sf"/>
</dbReference>
<dbReference type="SUPFAM" id="SSF53335">
    <property type="entry name" value="S-adenosyl-L-methionine-dependent methyltransferases"/>
    <property type="match status" value="1"/>
</dbReference>
<feature type="transmembrane region" description="Helical" evidence="1">
    <location>
        <begin position="7"/>
        <end position="28"/>
    </location>
</feature>
<proteinExistence type="predicted"/>
<dbReference type="GO" id="GO:0005789">
    <property type="term" value="C:endoplasmic reticulum membrane"/>
    <property type="evidence" value="ECO:0007669"/>
    <property type="project" value="TreeGrafter"/>
</dbReference>
<dbReference type="Pfam" id="PF05050">
    <property type="entry name" value="Methyltransf_21"/>
    <property type="match status" value="1"/>
</dbReference>
<dbReference type="GO" id="GO:0016197">
    <property type="term" value="P:endosomal transport"/>
    <property type="evidence" value="ECO:0007669"/>
    <property type="project" value="TreeGrafter"/>
</dbReference>
<dbReference type="InterPro" id="IPR053202">
    <property type="entry name" value="EGF_Rcpt_Signaling_Reg"/>
</dbReference>
<feature type="domain" description="Methyltransferase FkbM" evidence="2">
    <location>
        <begin position="118"/>
        <end position="273"/>
    </location>
</feature>
<name>A0A813WQE6_9BILA</name>
<gene>
    <name evidence="3" type="ORF">OXX778_LOCUS9125</name>
</gene>
<dbReference type="OrthoDB" id="6357215at2759"/>
<dbReference type="GO" id="GO:0006888">
    <property type="term" value="P:endoplasmic reticulum to Golgi vesicle-mediated transport"/>
    <property type="evidence" value="ECO:0007669"/>
    <property type="project" value="TreeGrafter"/>
</dbReference>
<dbReference type="InterPro" id="IPR006342">
    <property type="entry name" value="FkbM_mtfrase"/>
</dbReference>
<dbReference type="GO" id="GO:0005794">
    <property type="term" value="C:Golgi apparatus"/>
    <property type="evidence" value="ECO:0007669"/>
    <property type="project" value="TreeGrafter"/>
</dbReference>
<dbReference type="GO" id="GO:0031902">
    <property type="term" value="C:late endosome membrane"/>
    <property type="evidence" value="ECO:0007669"/>
    <property type="project" value="TreeGrafter"/>
</dbReference>
<dbReference type="GO" id="GO:0005886">
    <property type="term" value="C:plasma membrane"/>
    <property type="evidence" value="ECO:0007669"/>
    <property type="project" value="TreeGrafter"/>
</dbReference>
<accession>A0A813WQE6</accession>
<dbReference type="Proteomes" id="UP000663879">
    <property type="component" value="Unassembled WGS sequence"/>
</dbReference>
<dbReference type="PANTHER" id="PTHR34009">
    <property type="entry name" value="PROTEIN STAR"/>
    <property type="match status" value="1"/>
</dbReference>
<keyword evidence="4" id="KW-1185">Reference proteome</keyword>
<dbReference type="Gene3D" id="3.40.50.150">
    <property type="entry name" value="Vaccinia Virus protein VP39"/>
    <property type="match status" value="1"/>
</dbReference>
<evidence type="ECO:0000313" key="4">
    <source>
        <dbReference type="Proteomes" id="UP000663879"/>
    </source>
</evidence>
<dbReference type="PANTHER" id="PTHR34009:SF2">
    <property type="entry name" value="PROTEIN STAR"/>
    <property type="match status" value="1"/>
</dbReference>
<keyword evidence="1" id="KW-0472">Membrane</keyword>
<evidence type="ECO:0000259" key="2">
    <source>
        <dbReference type="Pfam" id="PF05050"/>
    </source>
</evidence>